<feature type="transmembrane region" description="Helical" evidence="1">
    <location>
        <begin position="64"/>
        <end position="85"/>
    </location>
</feature>
<protein>
    <submittedName>
        <fullName evidence="3">Tripartite tricarboxylate transporter permease</fullName>
    </submittedName>
</protein>
<keyword evidence="1" id="KW-1133">Transmembrane helix</keyword>
<gene>
    <name evidence="3" type="ORF">GCM10023144_04110</name>
</gene>
<dbReference type="EMBL" id="BAABFO010000001">
    <property type="protein sequence ID" value="GAA4323338.1"/>
    <property type="molecule type" value="Genomic_DNA"/>
</dbReference>
<evidence type="ECO:0000259" key="2">
    <source>
        <dbReference type="Pfam" id="PF01970"/>
    </source>
</evidence>
<feature type="transmembrane region" description="Helical" evidence="1">
    <location>
        <begin position="410"/>
        <end position="429"/>
    </location>
</feature>
<dbReference type="Proteomes" id="UP001501671">
    <property type="component" value="Unassembled WGS sequence"/>
</dbReference>
<evidence type="ECO:0000313" key="3">
    <source>
        <dbReference type="EMBL" id="GAA4323338.1"/>
    </source>
</evidence>
<reference evidence="4" key="1">
    <citation type="journal article" date="2019" name="Int. J. Syst. Evol. Microbiol.">
        <title>The Global Catalogue of Microorganisms (GCM) 10K type strain sequencing project: providing services to taxonomists for standard genome sequencing and annotation.</title>
        <authorList>
            <consortium name="The Broad Institute Genomics Platform"/>
            <consortium name="The Broad Institute Genome Sequencing Center for Infectious Disease"/>
            <person name="Wu L."/>
            <person name="Ma J."/>
        </authorList>
    </citation>
    <scope>NUCLEOTIDE SEQUENCE [LARGE SCALE GENOMIC DNA]</scope>
    <source>
        <strain evidence="4">JCM 17666</strain>
    </source>
</reference>
<accession>A0ABP8GFC3</accession>
<comment type="caution">
    <text evidence="3">The sequence shown here is derived from an EMBL/GenBank/DDBJ whole genome shotgun (WGS) entry which is preliminary data.</text>
</comment>
<feature type="transmembrane region" description="Helical" evidence="1">
    <location>
        <begin position="436"/>
        <end position="456"/>
    </location>
</feature>
<feature type="transmembrane region" description="Helical" evidence="1">
    <location>
        <begin position="382"/>
        <end position="404"/>
    </location>
</feature>
<dbReference type="PANTHER" id="PTHR35342">
    <property type="entry name" value="TRICARBOXYLIC TRANSPORT PROTEIN"/>
    <property type="match status" value="1"/>
</dbReference>
<feature type="transmembrane region" description="Helical" evidence="1">
    <location>
        <begin position="203"/>
        <end position="226"/>
    </location>
</feature>
<dbReference type="RefSeq" id="WP_345245797.1">
    <property type="nucleotide sequence ID" value="NZ_BAABFO010000001.1"/>
</dbReference>
<feature type="transmembrane region" description="Helical" evidence="1">
    <location>
        <begin position="111"/>
        <end position="138"/>
    </location>
</feature>
<keyword evidence="1" id="KW-0472">Membrane</keyword>
<proteinExistence type="predicted"/>
<dbReference type="InterPro" id="IPR002823">
    <property type="entry name" value="DUF112_TM"/>
</dbReference>
<evidence type="ECO:0000313" key="4">
    <source>
        <dbReference type="Proteomes" id="UP001501671"/>
    </source>
</evidence>
<feature type="transmembrane region" description="Helical" evidence="1">
    <location>
        <begin position="468"/>
        <end position="489"/>
    </location>
</feature>
<evidence type="ECO:0000256" key="1">
    <source>
        <dbReference type="SAM" id="Phobius"/>
    </source>
</evidence>
<feature type="transmembrane region" description="Helical" evidence="1">
    <location>
        <begin position="261"/>
        <end position="284"/>
    </location>
</feature>
<sequence length="504" mass="52501">MTIVDSIGHLLQGFGTALALHNILYALAGTGIGMLVGVLPGLGPAAATALLLPLTYSLDTTGSIIMLAAIYYGSQFGGTITSVLLNVPGEASSAITCLDGHPMAQAGRAGAALTIAAVGSAFAGVLATVGLIAAAPVMSGFALSFGPPEQFALMVFATTLLMALAGRSMLKALMMGVLGLFLATVGLDPTQGYPRYTFGMPELFDGLSFVPIVMGLFGLADIMLAVERGVTGTGQLHRVDRLLPTAAEARASAMPVLRGSVLGFVLGLVPGMMPSISSFLSYIAEKTVSRTPGRFGHGAVEGVAGPESANNAHATSSLIPLLTMGIPTTPTIALILGAFLIKGLVPGPLLFRDHPDVIWGVIASFFIGNAILLLWNIPLIRLWVSILRIPPAILYALIIVFMIVGAYSEYGSMFGVALLLASGLVGYWMKKLDFPVAPLVLALVIGPMMETSLMRSLEMYPGNAESMLTRPIVLTMMIMAVAVVVFFSLRSIGASEKFVRADAE</sequence>
<keyword evidence="4" id="KW-1185">Reference proteome</keyword>
<name>A0ABP8GFC3_9BURK</name>
<dbReference type="PANTHER" id="PTHR35342:SF5">
    <property type="entry name" value="TRICARBOXYLIC TRANSPORT PROTEIN"/>
    <property type="match status" value="1"/>
</dbReference>
<keyword evidence="1" id="KW-0812">Transmembrane</keyword>
<feature type="transmembrane region" description="Helical" evidence="1">
    <location>
        <begin position="150"/>
        <end position="166"/>
    </location>
</feature>
<dbReference type="Pfam" id="PF01970">
    <property type="entry name" value="TctA"/>
    <property type="match status" value="1"/>
</dbReference>
<feature type="transmembrane region" description="Helical" evidence="1">
    <location>
        <begin position="23"/>
        <end position="52"/>
    </location>
</feature>
<feature type="transmembrane region" description="Helical" evidence="1">
    <location>
        <begin position="357"/>
        <end position="375"/>
    </location>
</feature>
<organism evidence="3 4">
    <name type="scientific">Pigmentiphaga soli</name>
    <dbReference type="NCBI Taxonomy" id="1007095"/>
    <lineage>
        <taxon>Bacteria</taxon>
        <taxon>Pseudomonadati</taxon>
        <taxon>Pseudomonadota</taxon>
        <taxon>Betaproteobacteria</taxon>
        <taxon>Burkholderiales</taxon>
        <taxon>Alcaligenaceae</taxon>
        <taxon>Pigmentiphaga</taxon>
    </lineage>
</organism>
<feature type="domain" description="DUF112" evidence="2">
    <location>
        <begin position="23"/>
        <end position="441"/>
    </location>
</feature>